<evidence type="ECO:0000259" key="2">
    <source>
        <dbReference type="PROSITE" id="PS50914"/>
    </source>
</evidence>
<keyword evidence="1" id="KW-0732">Signal</keyword>
<feature type="domain" description="BON" evidence="2">
    <location>
        <begin position="125"/>
        <end position="194"/>
    </location>
</feature>
<dbReference type="Pfam" id="PF04972">
    <property type="entry name" value="BON"/>
    <property type="match status" value="2"/>
</dbReference>
<feature type="domain" description="BON" evidence="2">
    <location>
        <begin position="48"/>
        <end position="116"/>
    </location>
</feature>
<name>A0A7U7GCP6_9GAMM</name>
<keyword evidence="4" id="KW-1185">Reference proteome</keyword>
<dbReference type="PANTHER" id="PTHR34606">
    <property type="entry name" value="BON DOMAIN-CONTAINING PROTEIN"/>
    <property type="match status" value="1"/>
</dbReference>
<dbReference type="EMBL" id="CBTK010000193">
    <property type="protein sequence ID" value="CDH45643.1"/>
    <property type="molecule type" value="Genomic_DNA"/>
</dbReference>
<dbReference type="PROSITE" id="PS50914">
    <property type="entry name" value="BON"/>
    <property type="match status" value="2"/>
</dbReference>
<evidence type="ECO:0000256" key="1">
    <source>
        <dbReference type="ARBA" id="ARBA00022729"/>
    </source>
</evidence>
<dbReference type="AlphaFoldDB" id="A0A7U7GCP6"/>
<protein>
    <recommendedName>
        <fullName evidence="2">BON domain-containing protein</fullName>
    </recommendedName>
</protein>
<dbReference type="RefSeq" id="WP_034433572.1">
    <property type="nucleotide sequence ID" value="NZ_CBTK010000193.1"/>
</dbReference>
<sequence length="194" mass="20895">MKQAWMWKTPAGALLVLFLSGCAGLLVGGAAVGVGMAHDRRTTGTVVDDQTIELKLYDVFNQQLPPGNHINATSYNGAVLLSGEVVSELARRQAETLARGIDPPVREVYNELVIGPPSTLSSRSNDLLLTTKVKTAFFQINIPDFDPTRVKVVTERGVVYLIGLVRPSEADAVANVASQVSGVSQVVTLFEYIR</sequence>
<reference evidence="3 4" key="1">
    <citation type="journal article" date="2014" name="ISME J.">
        <title>Candidatus Competibacter-lineage genomes retrieved from metagenomes reveal functional metabolic diversity.</title>
        <authorList>
            <person name="McIlroy S.J."/>
            <person name="Albertsen M."/>
            <person name="Andresen E.K."/>
            <person name="Saunders A.M."/>
            <person name="Kristiansen R."/>
            <person name="Stokholm-Bjerregaard M."/>
            <person name="Nielsen K.L."/>
            <person name="Nielsen P.H."/>
        </authorList>
    </citation>
    <scope>NUCLEOTIDE SEQUENCE [LARGE SCALE GENOMIC DNA]</scope>
    <source>
        <strain evidence="3 4">Run_B_J11</strain>
    </source>
</reference>
<dbReference type="Gene3D" id="3.30.1340.30">
    <property type="match status" value="1"/>
</dbReference>
<comment type="caution">
    <text evidence="3">The sequence shown here is derived from an EMBL/GenBank/DDBJ whole genome shotgun (WGS) entry which is preliminary data.</text>
</comment>
<dbReference type="PANTHER" id="PTHR34606:SF4">
    <property type="entry name" value="OUTER MEMBRANE LIPOPROTEIN DOLP"/>
    <property type="match status" value="1"/>
</dbReference>
<accession>A0A7U7GCP6</accession>
<dbReference type="InterPro" id="IPR014004">
    <property type="entry name" value="Transpt-assoc_nodulatn_dom_bac"/>
</dbReference>
<dbReference type="PROSITE" id="PS51257">
    <property type="entry name" value="PROKAR_LIPOPROTEIN"/>
    <property type="match status" value="1"/>
</dbReference>
<organism evidence="3 4">
    <name type="scientific">Candidatus Contendobacter odensis Run_B_J11</name>
    <dbReference type="NCBI Taxonomy" id="1400861"/>
    <lineage>
        <taxon>Bacteria</taxon>
        <taxon>Pseudomonadati</taxon>
        <taxon>Pseudomonadota</taxon>
        <taxon>Gammaproteobacteria</taxon>
        <taxon>Candidatus Competibacteraceae</taxon>
        <taxon>Candidatus Contendibacter</taxon>
    </lineage>
</organism>
<gene>
    <name evidence="3" type="primary">ecfH</name>
    <name evidence="3" type="ORF">BN874_2720005</name>
</gene>
<dbReference type="SMART" id="SM00749">
    <property type="entry name" value="BON"/>
    <property type="match status" value="2"/>
</dbReference>
<evidence type="ECO:0000313" key="3">
    <source>
        <dbReference type="EMBL" id="CDH45643.1"/>
    </source>
</evidence>
<proteinExistence type="predicted"/>
<evidence type="ECO:0000313" key="4">
    <source>
        <dbReference type="Proteomes" id="UP000019184"/>
    </source>
</evidence>
<dbReference type="Proteomes" id="UP000019184">
    <property type="component" value="Unassembled WGS sequence"/>
</dbReference>
<dbReference type="InterPro" id="IPR007055">
    <property type="entry name" value="BON_dom"/>
</dbReference>
<dbReference type="InterPro" id="IPR051686">
    <property type="entry name" value="Lipoprotein_DolP"/>
</dbReference>